<comment type="caution">
    <text evidence="1">The sequence shown here is derived from an EMBL/GenBank/DDBJ whole genome shotgun (WGS) entry which is preliminary data.</text>
</comment>
<dbReference type="AlphaFoldDB" id="A0AAD9G563"/>
<dbReference type="EMBL" id="JASMQC010000031">
    <property type="protein sequence ID" value="KAK1932118.1"/>
    <property type="molecule type" value="Genomic_DNA"/>
</dbReference>
<protein>
    <submittedName>
        <fullName evidence="1">Uncharacterized protein</fullName>
    </submittedName>
</protein>
<gene>
    <name evidence="1" type="ORF">P3T76_012618</name>
</gene>
<evidence type="ECO:0000313" key="2">
    <source>
        <dbReference type="Proteomes" id="UP001259832"/>
    </source>
</evidence>
<accession>A0AAD9G563</accession>
<name>A0AAD9G563_9STRA</name>
<keyword evidence="2" id="KW-1185">Reference proteome</keyword>
<evidence type="ECO:0000313" key="1">
    <source>
        <dbReference type="EMBL" id="KAK1932118.1"/>
    </source>
</evidence>
<proteinExistence type="predicted"/>
<reference evidence="1" key="1">
    <citation type="submission" date="2023-08" db="EMBL/GenBank/DDBJ databases">
        <title>Reference Genome Resource for the Citrus Pathogen Phytophthora citrophthora.</title>
        <authorList>
            <person name="Moller H."/>
            <person name="Coetzee B."/>
            <person name="Rose L.J."/>
            <person name="Van Niekerk J.M."/>
        </authorList>
    </citation>
    <scope>NUCLEOTIDE SEQUENCE</scope>
    <source>
        <strain evidence="1">STE-U-9442</strain>
    </source>
</reference>
<dbReference type="Proteomes" id="UP001259832">
    <property type="component" value="Unassembled WGS sequence"/>
</dbReference>
<organism evidence="1 2">
    <name type="scientific">Phytophthora citrophthora</name>
    <dbReference type="NCBI Taxonomy" id="4793"/>
    <lineage>
        <taxon>Eukaryota</taxon>
        <taxon>Sar</taxon>
        <taxon>Stramenopiles</taxon>
        <taxon>Oomycota</taxon>
        <taxon>Peronosporomycetes</taxon>
        <taxon>Peronosporales</taxon>
        <taxon>Peronosporaceae</taxon>
        <taxon>Phytophthora</taxon>
    </lineage>
</organism>
<sequence length="77" mass="9140">MNCHLKVTKWLYEVYTWKTPTYAMMNSFATGDFKMLKFLLHTKQLERHSVASGRAIAAKNHQVEVMQWLTENYSEVR</sequence>